<dbReference type="EMBL" id="BAQD01000021">
    <property type="protein sequence ID" value="GBQ07144.1"/>
    <property type="molecule type" value="Genomic_DNA"/>
</dbReference>
<evidence type="ECO:0000313" key="3">
    <source>
        <dbReference type="Proteomes" id="UP001062901"/>
    </source>
</evidence>
<gene>
    <name evidence="2" type="ORF">AA15669_1248</name>
</gene>
<feature type="transmembrane region" description="Helical" evidence="1">
    <location>
        <begin position="6"/>
        <end position="27"/>
    </location>
</feature>
<evidence type="ECO:0000256" key="1">
    <source>
        <dbReference type="SAM" id="Phobius"/>
    </source>
</evidence>
<proteinExistence type="predicted"/>
<keyword evidence="3" id="KW-1185">Reference proteome</keyword>
<keyword evidence="1" id="KW-0812">Transmembrane</keyword>
<comment type="caution">
    <text evidence="2">The sequence shown here is derived from an EMBL/GenBank/DDBJ whole genome shotgun (WGS) entry which is preliminary data.</text>
</comment>
<reference evidence="2" key="1">
    <citation type="submission" date="2013-04" db="EMBL/GenBank/DDBJ databases">
        <title>The genome sequencing project of 58 acetic acid bacteria.</title>
        <authorList>
            <person name="Okamoto-Kainuma A."/>
            <person name="Ishikawa M."/>
            <person name="Umino S."/>
            <person name="Koizumi Y."/>
            <person name="Shiwa Y."/>
            <person name="Yoshikawa H."/>
            <person name="Matsutani M."/>
            <person name="Matsushita K."/>
        </authorList>
    </citation>
    <scope>NUCLEOTIDE SEQUENCE</scope>
    <source>
        <strain evidence="2">DSM 15669</strain>
    </source>
</reference>
<organism evidence="2 3">
    <name type="scientific">Saccharibacter floricola DSM 15669</name>
    <dbReference type="NCBI Taxonomy" id="1123227"/>
    <lineage>
        <taxon>Bacteria</taxon>
        <taxon>Pseudomonadati</taxon>
        <taxon>Pseudomonadota</taxon>
        <taxon>Alphaproteobacteria</taxon>
        <taxon>Acetobacterales</taxon>
        <taxon>Acetobacteraceae</taxon>
        <taxon>Saccharibacter</taxon>
    </lineage>
</organism>
<feature type="transmembrane region" description="Helical" evidence="1">
    <location>
        <begin position="39"/>
        <end position="58"/>
    </location>
</feature>
<name>A0ABQ0NZ63_9PROT</name>
<protein>
    <submittedName>
        <fullName evidence="2">Uncharacterized protein</fullName>
    </submittedName>
</protein>
<sequence>MEPTFPLFFVILQWVAPLTVCVLAGLSGSICAQRKNRHVVLWAVLCFACPVIVMFLELLPPKNRTTNASQTTPRFPPLLEWIGVSVVCILTILLVISLLIACLIALSALLLKK</sequence>
<keyword evidence="1" id="KW-1133">Transmembrane helix</keyword>
<feature type="transmembrane region" description="Helical" evidence="1">
    <location>
        <begin position="78"/>
        <end position="111"/>
    </location>
</feature>
<evidence type="ECO:0000313" key="2">
    <source>
        <dbReference type="EMBL" id="GBQ07144.1"/>
    </source>
</evidence>
<keyword evidence="1" id="KW-0472">Membrane</keyword>
<dbReference type="Proteomes" id="UP001062901">
    <property type="component" value="Unassembled WGS sequence"/>
</dbReference>
<dbReference type="RefSeq" id="WP_018980522.1">
    <property type="nucleotide sequence ID" value="NZ_BAQD01000021.1"/>
</dbReference>
<accession>A0ABQ0NZ63</accession>